<dbReference type="EMBL" id="CP114014">
    <property type="protein sequence ID" value="XAY06105.1"/>
    <property type="molecule type" value="Genomic_DNA"/>
</dbReference>
<evidence type="ECO:0008006" key="2">
    <source>
        <dbReference type="Google" id="ProtNLM"/>
    </source>
</evidence>
<sequence length="425" mass="47539">MSDVPTKTGKKQQQPEAVDGRLIATYTEIVAAVTPYDRSPGWDDLWRMLPDAASAHPRWSELVELVGADRAFDRFYDRFFLSTGTGVDAGLEPDDIALDLVSRPWLRMNLAGWPASAESLDRSAWETIDDARALACGQTIQVPARFMFDGPKMSKRFSRDTAFGRVCWTKIPPPYEEAPPFTGLTIFTRLPLYLIDVPEGKYFYARDFNRTQAAIDRFVSQFRVALMSRSQRNGELGPPARVTLVQLATLIVGPGNQLVDAPDPFGHGFGVRDLPSVCDLMERFVVEWDTRVDTAARRLGQARARSGQQVASHLAEDTLVDAMIALESLFSVSQELSFRLSAAVAHLLGEDRKARHDIFRQVKTLYGLRSKIVHGGTVPELINDEEDSAIRLVIRVLEALLFERRDLLAMKDWELSAILGMPTDN</sequence>
<dbReference type="RefSeq" id="WP_354697345.1">
    <property type="nucleotide sequence ID" value="NZ_CP114014.1"/>
</dbReference>
<protein>
    <recommendedName>
        <fullName evidence="2">Apea-like HEPN domain-containing protein</fullName>
    </recommendedName>
</protein>
<dbReference type="KEGG" id="parq:DSM112329_02968"/>
<gene>
    <name evidence="1" type="ORF">DSM112329_02968</name>
</gene>
<evidence type="ECO:0000313" key="1">
    <source>
        <dbReference type="EMBL" id="XAY06105.1"/>
    </source>
</evidence>
<organism evidence="1">
    <name type="scientific">Paraconexibacter sp. AEG42_29</name>
    <dbReference type="NCBI Taxonomy" id="2997339"/>
    <lineage>
        <taxon>Bacteria</taxon>
        <taxon>Bacillati</taxon>
        <taxon>Actinomycetota</taxon>
        <taxon>Thermoleophilia</taxon>
        <taxon>Solirubrobacterales</taxon>
        <taxon>Paraconexibacteraceae</taxon>
        <taxon>Paraconexibacter</taxon>
    </lineage>
</organism>
<accession>A0AAU7AXF6</accession>
<reference evidence="1" key="1">
    <citation type="submission" date="2022-12" db="EMBL/GenBank/DDBJ databases">
        <title>Paraconexibacter alkalitolerans sp. nov. and Baekduia alba sp. nov., isolated from soil and emended description of the genera Paraconexibacter (Chun et al., 2020) and Baekduia (An et al., 2020).</title>
        <authorList>
            <person name="Vieira S."/>
            <person name="Huber K.J."/>
            <person name="Geppert A."/>
            <person name="Wolf J."/>
            <person name="Neumann-Schaal M."/>
            <person name="Muesken M."/>
            <person name="Overmann J."/>
        </authorList>
    </citation>
    <scope>NUCLEOTIDE SEQUENCE</scope>
    <source>
        <strain evidence="1">AEG42_29</strain>
    </source>
</reference>
<proteinExistence type="predicted"/>
<dbReference type="AlphaFoldDB" id="A0AAU7AXF6"/>
<name>A0AAU7AXF6_9ACTN</name>